<dbReference type="InterPro" id="IPR027417">
    <property type="entry name" value="P-loop_NTPase"/>
</dbReference>
<dbReference type="CDD" id="cd17920">
    <property type="entry name" value="DEXHc_RecQ"/>
    <property type="match status" value="1"/>
</dbReference>
<evidence type="ECO:0000256" key="3">
    <source>
        <dbReference type="ARBA" id="ARBA00023235"/>
    </source>
</evidence>
<keyword evidence="2" id="KW-0238">DNA-binding</keyword>
<gene>
    <name evidence="6" type="ORF">PLOB_00034075</name>
</gene>
<dbReference type="PANTHER" id="PTHR13710:SF153">
    <property type="entry name" value="RECQ-LIKE DNA HELICASE BLM"/>
    <property type="match status" value="1"/>
</dbReference>
<proteinExistence type="inferred from homology"/>
<dbReference type="SUPFAM" id="SSF52540">
    <property type="entry name" value="P-loop containing nucleoside triphosphate hydrolases"/>
    <property type="match status" value="1"/>
</dbReference>
<evidence type="ECO:0000313" key="7">
    <source>
        <dbReference type="Proteomes" id="UP001159405"/>
    </source>
</evidence>
<keyword evidence="3" id="KW-0413">Isomerase</keyword>
<dbReference type="PANTHER" id="PTHR13710">
    <property type="entry name" value="DNA HELICASE RECQ FAMILY MEMBER"/>
    <property type="match status" value="1"/>
</dbReference>
<evidence type="ECO:0000259" key="5">
    <source>
        <dbReference type="PROSITE" id="PS51192"/>
    </source>
</evidence>
<protein>
    <recommendedName>
        <fullName evidence="5">Helicase ATP-binding domain-containing protein</fullName>
    </recommendedName>
</protein>
<accession>A0ABN8P0A3</accession>
<keyword evidence="4" id="KW-0539">Nucleus</keyword>
<dbReference type="Gene3D" id="3.40.50.300">
    <property type="entry name" value="P-loop containing nucleotide triphosphate hydrolases"/>
    <property type="match status" value="1"/>
</dbReference>
<dbReference type="EMBL" id="CALNXK010000046">
    <property type="protein sequence ID" value="CAH3129006.1"/>
    <property type="molecule type" value="Genomic_DNA"/>
</dbReference>
<feature type="domain" description="Helicase ATP-binding" evidence="5">
    <location>
        <begin position="29"/>
        <end position="211"/>
    </location>
</feature>
<organism evidence="6 7">
    <name type="scientific">Porites lobata</name>
    <dbReference type="NCBI Taxonomy" id="104759"/>
    <lineage>
        <taxon>Eukaryota</taxon>
        <taxon>Metazoa</taxon>
        <taxon>Cnidaria</taxon>
        <taxon>Anthozoa</taxon>
        <taxon>Hexacorallia</taxon>
        <taxon>Scleractinia</taxon>
        <taxon>Fungiina</taxon>
        <taxon>Poritidae</taxon>
        <taxon>Porites</taxon>
    </lineage>
</organism>
<name>A0ABN8P0A3_9CNID</name>
<evidence type="ECO:0000313" key="6">
    <source>
        <dbReference type="EMBL" id="CAH3129006.1"/>
    </source>
</evidence>
<dbReference type="Pfam" id="PF00270">
    <property type="entry name" value="DEAD"/>
    <property type="match status" value="1"/>
</dbReference>
<comment type="similarity">
    <text evidence="1">Belongs to the helicase family. RecQ subfamily.</text>
</comment>
<dbReference type="SMART" id="SM00487">
    <property type="entry name" value="DEXDc"/>
    <property type="match status" value="1"/>
</dbReference>
<keyword evidence="7" id="KW-1185">Reference proteome</keyword>
<dbReference type="InterPro" id="IPR011545">
    <property type="entry name" value="DEAD/DEAH_box_helicase_dom"/>
</dbReference>
<dbReference type="PROSITE" id="PS51192">
    <property type="entry name" value="HELICASE_ATP_BIND_1"/>
    <property type="match status" value="1"/>
</dbReference>
<sequence length="287" mass="32480">MATIEEAFDVVSKTFRISALNAPQNNGITKIVEEGRDVFINLPTGFGKSLLYQALPLVFDLTSKQPGHIVVVVSPLISLMDDQVSYLRELGLKACNITSLEDGERTRVVNGEYSLVYGSPEAWLKNEHWRLMLTNSVYFKKLCAIAVDEAHVVRQWGTSQDNKMAAFRECYSKLYELRSLAPNVPLVALTATATKLTRDTILSLLNMENVVEIKESPNKLNVAYVVQYMDKDTELEFYFSWLTDELKHSQEKTDRTIIYCQQTIRQCGLVYATIKGLRGTNMFIGDD</sequence>
<reference evidence="6 7" key="1">
    <citation type="submission" date="2022-05" db="EMBL/GenBank/DDBJ databases">
        <authorList>
            <consortium name="Genoscope - CEA"/>
            <person name="William W."/>
        </authorList>
    </citation>
    <scope>NUCLEOTIDE SEQUENCE [LARGE SCALE GENOMIC DNA]</scope>
</reference>
<dbReference type="Proteomes" id="UP001159405">
    <property type="component" value="Unassembled WGS sequence"/>
</dbReference>
<evidence type="ECO:0000256" key="1">
    <source>
        <dbReference type="ARBA" id="ARBA00005446"/>
    </source>
</evidence>
<evidence type="ECO:0000256" key="2">
    <source>
        <dbReference type="ARBA" id="ARBA00023125"/>
    </source>
</evidence>
<comment type="caution">
    <text evidence="6">The sequence shown here is derived from an EMBL/GenBank/DDBJ whole genome shotgun (WGS) entry which is preliminary data.</text>
</comment>
<evidence type="ECO:0000256" key="4">
    <source>
        <dbReference type="ARBA" id="ARBA00023242"/>
    </source>
</evidence>
<dbReference type="InterPro" id="IPR014001">
    <property type="entry name" value="Helicase_ATP-bd"/>
</dbReference>